<organism evidence="1 2">
    <name type="scientific">Roseateles oligotrophus</name>
    <dbReference type="NCBI Taxonomy" id="1769250"/>
    <lineage>
        <taxon>Bacteria</taxon>
        <taxon>Pseudomonadati</taxon>
        <taxon>Pseudomonadota</taxon>
        <taxon>Betaproteobacteria</taxon>
        <taxon>Burkholderiales</taxon>
        <taxon>Sphaerotilaceae</taxon>
        <taxon>Roseateles</taxon>
    </lineage>
</organism>
<dbReference type="Proteomes" id="UP001209701">
    <property type="component" value="Unassembled WGS sequence"/>
</dbReference>
<evidence type="ECO:0000313" key="2">
    <source>
        <dbReference type="Proteomes" id="UP001209701"/>
    </source>
</evidence>
<comment type="caution">
    <text evidence="1">The sequence shown here is derived from an EMBL/GenBank/DDBJ whole genome shotgun (WGS) entry which is preliminary data.</text>
</comment>
<evidence type="ECO:0000313" key="1">
    <source>
        <dbReference type="EMBL" id="MCV2366574.1"/>
    </source>
</evidence>
<dbReference type="EMBL" id="JAJIRN010000001">
    <property type="protein sequence ID" value="MCV2366574.1"/>
    <property type="molecule type" value="Genomic_DNA"/>
</dbReference>
<proteinExistence type="predicted"/>
<keyword evidence="2" id="KW-1185">Reference proteome</keyword>
<accession>A0ABT2Y933</accession>
<reference evidence="1 2" key="1">
    <citation type="submission" date="2021-11" db="EMBL/GenBank/DDBJ databases">
        <authorList>
            <person name="Liang Q."/>
            <person name="Mou H."/>
            <person name="Liu Z."/>
        </authorList>
    </citation>
    <scope>NUCLEOTIDE SEQUENCE [LARGE SCALE GENOMIC DNA]</scope>
    <source>
        <strain evidence="1 2">CHU3</strain>
    </source>
</reference>
<name>A0ABT2Y933_9BURK</name>
<sequence length="282" mass="31460">MVSKTANDSLPLHQSSAEGTRVLQIRPTEISFPIGSLPLRIAMVVVGEAHRRSPLDESECVSELGKVVRLGSEDWTDSLTLRDQENLLRAWQMAKLDPLSLPIGSDAFEPYRRAFKEFGPPPPEDFELEVGYSTFGSTNYRRLLEIETEYAAYLGRCIDDGMVRPRGAESGVPIARPSRPTDVLTLEDLEKFVIRLGINVSRDDTAEIAHWRSLPTADGRQKALLDAFVALKGEFDSKGDLVRGNALSALCKADGRTRTTVRNQLRQAWKKFNKRGPASWHP</sequence>
<protein>
    <submittedName>
        <fullName evidence="1">Uncharacterized protein</fullName>
    </submittedName>
</protein>
<dbReference type="RefSeq" id="WP_263569215.1">
    <property type="nucleotide sequence ID" value="NZ_JAJIRN010000001.1"/>
</dbReference>
<gene>
    <name evidence="1" type="ORF">LNV07_00460</name>
</gene>